<keyword evidence="6 14" id="KW-0808">Transferase</keyword>
<dbReference type="GO" id="GO:0005789">
    <property type="term" value="C:endoplasmic reticulum membrane"/>
    <property type="evidence" value="ECO:0007669"/>
    <property type="project" value="UniProtKB-SubCell"/>
</dbReference>
<evidence type="ECO:0000256" key="14">
    <source>
        <dbReference type="RuleBase" id="RU364047"/>
    </source>
</evidence>
<dbReference type="GO" id="GO:0052925">
    <property type="term" value="F:dol-P-Man:Man(5)GlcNAc(2)-PP-Dol alpha-1,3-mannosyltransferase activity"/>
    <property type="evidence" value="ECO:0007669"/>
    <property type="project" value="UniProtKB-EC"/>
</dbReference>
<evidence type="ECO:0000313" key="15">
    <source>
        <dbReference type="EMBL" id="QIW98545.1"/>
    </source>
</evidence>
<evidence type="ECO:0000256" key="1">
    <source>
        <dbReference type="ARBA" id="ARBA00004477"/>
    </source>
</evidence>
<feature type="transmembrane region" description="Helical" evidence="14">
    <location>
        <begin position="385"/>
        <end position="406"/>
    </location>
</feature>
<sequence>MDLIRQALRIVYDPSHLIWIAPALWLADAVLCAGIIKLIPYTEIDWKAYMKQIAIYISGERDYVKIYGDTGPLVYPGGHVYIYRLLFGITDAGANVLLAQWLFAGLYLSTLAIVMLCYREAKVPPIIFPLLILSKRLHSIFVLRLFNDGFAVFFLFLAIYLYQRRLWTFGSLAYSSGLGVKMSLLLALPAVGVVLWQARGRDSALRQALVIAQWQILLGHEFLLRHASSYFGRAFELSRQFLFKWTVNWRFVGEETFLSRPFSLTLLVGHASLVAGFLATRWLRPSSLRITQVFPALLSPPTLAEQDRISRRVTPDYIAYAILSSIAVGCLCARSLHYQFYAYIAWSTPFLLWRSGVHPVLIYTVWAAQEWAWNVFPSTNASSMVVVSCLACTVAASWFGTSSLWLRPAEKAKA</sequence>
<evidence type="ECO:0000256" key="8">
    <source>
        <dbReference type="ARBA" id="ARBA00022824"/>
    </source>
</evidence>
<evidence type="ECO:0000313" key="16">
    <source>
        <dbReference type="Proteomes" id="UP000503462"/>
    </source>
</evidence>
<comment type="function">
    <text evidence="11 14">Dol-P-Man:Man(5)GlcNAc(2)-PP-Dol alpha-1,3-mannosyltransferase that operates in the biosynthetic pathway of dolichol-linked oligosaccharides, the glycan precursors employed in protein asparagine (N)-glycosylation. The assembly of dolichol-linked oligosaccharides begins on the cytosolic side of the endoplasmic reticulum membrane and finishes in its lumen. The sequential addition of sugars to dolichol pyrophosphate produces dolichol-linked oligosaccharides containing fourteen sugars, including two GlcNAcs, nine mannoses and three glucoses. Once assembled, the oligosaccharide is transferred from the lipid to nascent proteins by oligosaccharyltransferases. In the lumen of the endoplasmic reticulum, adds the first dolichyl beta-D-mannosyl phosphate derived mannose in an alpha-1,3 linkage to Man(5)GlcNAc(2)-PP-dolichol to produce Man(6)GlcNAc(2)-PP-dolichol.</text>
</comment>
<protein>
    <recommendedName>
        <fullName evidence="4 14">Dol-P-Man:Man(5)GlcNAc(2)-PP-Dol alpha-1,3-mannosyltransferase</fullName>
        <ecNumber evidence="3 14">2.4.1.258</ecNumber>
    </recommendedName>
    <alternativeName>
        <fullName evidence="14">Dol-P-Man-dependent alpha(1-3)-mannosyltransferase</fullName>
    </alternativeName>
</protein>
<keyword evidence="10 14" id="KW-0472">Membrane</keyword>
<feature type="transmembrane region" description="Helical" evidence="14">
    <location>
        <begin position="139"/>
        <end position="162"/>
    </location>
</feature>
<dbReference type="EC" id="2.4.1.258" evidence="3 14"/>
<comment type="subcellular location">
    <subcellularLocation>
        <location evidence="1 14">Endoplasmic reticulum membrane</location>
        <topology evidence="1 14">Multi-pass membrane protein</topology>
    </subcellularLocation>
</comment>
<keyword evidence="16" id="KW-1185">Reference proteome</keyword>
<keyword evidence="5 14" id="KW-0328">Glycosyltransferase</keyword>
<evidence type="ECO:0000256" key="3">
    <source>
        <dbReference type="ARBA" id="ARBA00011964"/>
    </source>
</evidence>
<evidence type="ECO:0000256" key="13">
    <source>
        <dbReference type="ARBA" id="ARBA00093457"/>
    </source>
</evidence>
<comment type="similarity">
    <text evidence="13">Belongs to the glycosyltransferase ALG3 family.</text>
</comment>
<dbReference type="EMBL" id="CP051141">
    <property type="protein sequence ID" value="QIW98545.1"/>
    <property type="molecule type" value="Genomic_DNA"/>
</dbReference>
<evidence type="ECO:0000256" key="6">
    <source>
        <dbReference type="ARBA" id="ARBA00022679"/>
    </source>
</evidence>
<feature type="transmembrane region" description="Helical" evidence="14">
    <location>
        <begin position="16"/>
        <end position="39"/>
    </location>
</feature>
<feature type="transmembrane region" description="Helical" evidence="14">
    <location>
        <begin position="343"/>
        <end position="365"/>
    </location>
</feature>
<organism evidence="15 16">
    <name type="scientific">Peltaster fructicola</name>
    <dbReference type="NCBI Taxonomy" id="286661"/>
    <lineage>
        <taxon>Eukaryota</taxon>
        <taxon>Fungi</taxon>
        <taxon>Dikarya</taxon>
        <taxon>Ascomycota</taxon>
        <taxon>Pezizomycotina</taxon>
        <taxon>Dothideomycetes</taxon>
        <taxon>Dothideomycetes incertae sedis</taxon>
        <taxon>Peltaster</taxon>
    </lineage>
</organism>
<dbReference type="PANTHER" id="PTHR12646">
    <property type="entry name" value="NOT56 - RELATED"/>
    <property type="match status" value="1"/>
</dbReference>
<evidence type="ECO:0000256" key="11">
    <source>
        <dbReference type="ARBA" id="ARBA00044743"/>
    </source>
</evidence>
<dbReference type="InterPro" id="IPR007873">
    <property type="entry name" value="Glycosyltransferase_ALG3"/>
</dbReference>
<name>A0A6H0XV34_9PEZI</name>
<keyword evidence="8 14" id="KW-0256">Endoplasmic reticulum</keyword>
<dbReference type="OrthoDB" id="20028at2759"/>
<comment type="catalytic activity">
    <reaction evidence="12 14">
        <text>an alpha-D-Man-(1-&gt;2)-alpha-D-Man-(1-&gt;2)-alpha-D-Man-(1-&gt;3)-[alpha-D-Man-(1-&gt;6)]-beta-D-Man-(1-&gt;4)-beta-D-GlcNAc-(1-&gt;4)-alpha-D-GlcNAc-diphospho-di-trans,poly-cis-dolichol + a di-trans,poly-cis-dolichyl beta-D-mannosyl phosphate = an alpha-D-Man-(1-&gt;2)-alpha-D-Man-(1-&gt;2)-alpha-D-Man-(1-&gt;3)-[alpha-D-Man-(1-&gt;3)-alpha-D-Man-(1-&gt;6)]-beta-D-Man-(1-&gt;4)-beta-D-GlcNAc-(1-&gt;4)-alpha-D-GlcNAc-diphospho-di-trans,poly-cis-dolichol + a di-trans,poly-cis-dolichyl phosphate + H(+)</text>
        <dbReference type="Rhea" id="RHEA:29527"/>
        <dbReference type="Rhea" id="RHEA-COMP:19498"/>
        <dbReference type="Rhea" id="RHEA-COMP:19501"/>
        <dbReference type="Rhea" id="RHEA-COMP:19516"/>
        <dbReference type="Rhea" id="RHEA-COMP:19517"/>
        <dbReference type="ChEBI" id="CHEBI:15378"/>
        <dbReference type="ChEBI" id="CHEBI:57683"/>
        <dbReference type="ChEBI" id="CHEBI:58211"/>
        <dbReference type="ChEBI" id="CHEBI:132515"/>
        <dbReference type="ChEBI" id="CHEBI:132516"/>
        <dbReference type="EC" id="2.4.1.258"/>
    </reaction>
    <physiologicalReaction direction="left-to-right" evidence="12 14">
        <dbReference type="Rhea" id="RHEA:29528"/>
    </physiologicalReaction>
</comment>
<dbReference type="UniPathway" id="UPA00378"/>
<dbReference type="Proteomes" id="UP000503462">
    <property type="component" value="Chromosome 3"/>
</dbReference>
<gene>
    <name evidence="15" type="ORF">AMS68_004063</name>
</gene>
<evidence type="ECO:0000256" key="2">
    <source>
        <dbReference type="ARBA" id="ARBA00004922"/>
    </source>
</evidence>
<evidence type="ECO:0000256" key="10">
    <source>
        <dbReference type="ARBA" id="ARBA00023136"/>
    </source>
</evidence>
<accession>A0A6H0XV34</accession>
<proteinExistence type="inferred from homology"/>
<dbReference type="AlphaFoldDB" id="A0A6H0XV34"/>
<evidence type="ECO:0000256" key="4">
    <source>
        <dbReference type="ARBA" id="ARBA00015561"/>
    </source>
</evidence>
<evidence type="ECO:0000256" key="12">
    <source>
        <dbReference type="ARBA" id="ARBA00049506"/>
    </source>
</evidence>
<evidence type="ECO:0000256" key="5">
    <source>
        <dbReference type="ARBA" id="ARBA00022676"/>
    </source>
</evidence>
<keyword evidence="9 14" id="KW-1133">Transmembrane helix</keyword>
<feature type="transmembrane region" description="Helical" evidence="14">
    <location>
        <begin position="317"/>
        <end position="336"/>
    </location>
</feature>
<feature type="transmembrane region" description="Helical" evidence="14">
    <location>
        <begin position="264"/>
        <end position="283"/>
    </location>
</feature>
<comment type="pathway">
    <text evidence="2 14">Protein modification; protein glycosylation.</text>
</comment>
<evidence type="ECO:0000256" key="9">
    <source>
        <dbReference type="ARBA" id="ARBA00022989"/>
    </source>
</evidence>
<feature type="transmembrane region" description="Helical" evidence="14">
    <location>
        <begin position="174"/>
        <end position="196"/>
    </location>
</feature>
<dbReference type="Pfam" id="PF05208">
    <property type="entry name" value="ALG3"/>
    <property type="match status" value="1"/>
</dbReference>
<evidence type="ECO:0000256" key="7">
    <source>
        <dbReference type="ARBA" id="ARBA00022692"/>
    </source>
</evidence>
<dbReference type="PANTHER" id="PTHR12646:SF0">
    <property type="entry name" value="DOL-P-MAN:MAN(5)GLCNAC(2)-PP-DOL ALPHA-1,3-MANNOSYLTRANSFERASE"/>
    <property type="match status" value="1"/>
</dbReference>
<feature type="transmembrane region" description="Helical" evidence="14">
    <location>
        <begin position="98"/>
        <end position="118"/>
    </location>
</feature>
<reference evidence="15 16" key="1">
    <citation type="journal article" date="2016" name="Sci. Rep.">
        <title>Peltaster fructicola genome reveals evolution from an invasive phytopathogen to an ectophytic parasite.</title>
        <authorList>
            <person name="Xu C."/>
            <person name="Chen H."/>
            <person name="Gleason M.L."/>
            <person name="Xu J.R."/>
            <person name="Liu H."/>
            <person name="Zhang R."/>
            <person name="Sun G."/>
        </authorList>
    </citation>
    <scope>NUCLEOTIDE SEQUENCE [LARGE SCALE GENOMIC DNA]</scope>
    <source>
        <strain evidence="15 16">LNHT1506</strain>
    </source>
</reference>
<keyword evidence="7 14" id="KW-0812">Transmembrane</keyword>